<dbReference type="AlphaFoldDB" id="A0A6A4WNC8"/>
<feature type="region of interest" description="Disordered" evidence="2">
    <location>
        <begin position="1"/>
        <end position="131"/>
    </location>
</feature>
<dbReference type="EMBL" id="VIIS01000925">
    <property type="protein sequence ID" value="KAF0303618.1"/>
    <property type="molecule type" value="Genomic_DNA"/>
</dbReference>
<dbReference type="GO" id="GO:0048513">
    <property type="term" value="P:animal organ development"/>
    <property type="evidence" value="ECO:0007669"/>
    <property type="project" value="TreeGrafter"/>
</dbReference>
<comment type="caution">
    <text evidence="3">The sequence shown here is derived from an EMBL/GenBank/DDBJ whole genome shotgun (WGS) entry which is preliminary data.</text>
</comment>
<name>A0A6A4WNC8_AMPAM</name>
<dbReference type="OrthoDB" id="6366158at2759"/>
<keyword evidence="4" id="KW-1185">Reference proteome</keyword>
<dbReference type="GO" id="GO:0046580">
    <property type="term" value="P:negative regulation of Ras protein signal transduction"/>
    <property type="evidence" value="ECO:0007669"/>
    <property type="project" value="TreeGrafter"/>
</dbReference>
<proteinExistence type="inferred from homology"/>
<protein>
    <submittedName>
        <fullName evidence="3">Protein sprouty</fullName>
    </submittedName>
</protein>
<dbReference type="PANTHER" id="PTHR12365">
    <property type="entry name" value="SPROUTY"/>
    <property type="match status" value="1"/>
</dbReference>
<reference evidence="3 4" key="1">
    <citation type="submission" date="2019-07" db="EMBL/GenBank/DDBJ databases">
        <title>Draft genome assembly of a fouling barnacle, Amphibalanus amphitrite (Darwin, 1854): The first reference genome for Thecostraca.</title>
        <authorList>
            <person name="Kim W."/>
        </authorList>
    </citation>
    <scope>NUCLEOTIDE SEQUENCE [LARGE SCALE GENOMIC DNA]</scope>
    <source>
        <strain evidence="3">SNU_AA5</strain>
        <tissue evidence="3">Soma without cirri and trophi</tissue>
    </source>
</reference>
<accession>A0A6A4WNC8</accession>
<feature type="compositionally biased region" description="Polar residues" evidence="2">
    <location>
        <begin position="68"/>
        <end position="77"/>
    </location>
</feature>
<dbReference type="PANTHER" id="PTHR12365:SF7">
    <property type="entry name" value="PROTEIN SPROUTY"/>
    <property type="match status" value="1"/>
</dbReference>
<dbReference type="Proteomes" id="UP000440578">
    <property type="component" value="Unassembled WGS sequence"/>
</dbReference>
<evidence type="ECO:0000256" key="1">
    <source>
        <dbReference type="ARBA" id="ARBA00010964"/>
    </source>
</evidence>
<organism evidence="3 4">
    <name type="scientific">Amphibalanus amphitrite</name>
    <name type="common">Striped barnacle</name>
    <name type="synonym">Balanus amphitrite</name>
    <dbReference type="NCBI Taxonomy" id="1232801"/>
    <lineage>
        <taxon>Eukaryota</taxon>
        <taxon>Metazoa</taxon>
        <taxon>Ecdysozoa</taxon>
        <taxon>Arthropoda</taxon>
        <taxon>Crustacea</taxon>
        <taxon>Multicrustacea</taxon>
        <taxon>Cirripedia</taxon>
        <taxon>Thoracica</taxon>
        <taxon>Thoracicalcarea</taxon>
        <taxon>Balanomorpha</taxon>
        <taxon>Balanoidea</taxon>
        <taxon>Balanidae</taxon>
        <taxon>Amphibalaninae</taxon>
        <taxon>Amphibalanus</taxon>
    </lineage>
</organism>
<dbReference type="GO" id="GO:0016020">
    <property type="term" value="C:membrane"/>
    <property type="evidence" value="ECO:0007669"/>
    <property type="project" value="InterPro"/>
</dbReference>
<evidence type="ECO:0000313" key="3">
    <source>
        <dbReference type="EMBL" id="KAF0303618.1"/>
    </source>
</evidence>
<gene>
    <name evidence="3" type="primary">sty_0</name>
    <name evidence="3" type="ORF">FJT64_002852</name>
</gene>
<evidence type="ECO:0000256" key="2">
    <source>
        <dbReference type="SAM" id="MobiDB-lite"/>
    </source>
</evidence>
<dbReference type="InterPro" id="IPR007875">
    <property type="entry name" value="Sprouty"/>
</dbReference>
<dbReference type="GO" id="GO:0040037">
    <property type="term" value="P:negative regulation of fibroblast growth factor receptor signaling pathway"/>
    <property type="evidence" value="ECO:0007669"/>
    <property type="project" value="TreeGrafter"/>
</dbReference>
<dbReference type="Pfam" id="PF05210">
    <property type="entry name" value="Sprouty"/>
    <property type="match status" value="1"/>
</dbReference>
<dbReference type="PROSITE" id="PS51227">
    <property type="entry name" value="SPR"/>
    <property type="match status" value="1"/>
</dbReference>
<dbReference type="GO" id="GO:0005829">
    <property type="term" value="C:cytosol"/>
    <property type="evidence" value="ECO:0007669"/>
    <property type="project" value="TreeGrafter"/>
</dbReference>
<comment type="similarity">
    <text evidence="1">Belongs to the sprouty family.</text>
</comment>
<dbReference type="InterPro" id="IPR051192">
    <property type="entry name" value="Sprouty_domain"/>
</dbReference>
<sequence>MAHHGQPAAPPALVPRRPPAAGRPPAALPALAAVHRPPPPPPPPPRPPARREVTLQSPRPDQLRAFNIYSTTPSASGDRTDAGRGRRPASAHGKAGGDSGWHGSAAPAKPVSRQPVPLKPPPPPAEEPEPSLRDSFVCSVCGRCRCEACREPRPLPQHLLCGQKCVLSAETCVDCVSCLCCVKALSYHCSSSDSGSRDADKPCSCGAGSAGCCLRWTGLGLLSAVLPCLWCYWPLRGGVKLLEKCYQRRTGAGCTCPATSLLQR</sequence>
<feature type="compositionally biased region" description="Pro residues" evidence="2">
    <location>
        <begin position="36"/>
        <end position="47"/>
    </location>
</feature>
<feature type="compositionally biased region" description="Pro residues" evidence="2">
    <location>
        <begin position="8"/>
        <end position="22"/>
    </location>
</feature>
<evidence type="ECO:0000313" key="4">
    <source>
        <dbReference type="Proteomes" id="UP000440578"/>
    </source>
</evidence>
<feature type="compositionally biased region" description="Low complexity" evidence="2">
    <location>
        <begin position="23"/>
        <end position="35"/>
    </location>
</feature>